<feature type="transmembrane region" description="Helical" evidence="2">
    <location>
        <begin position="53"/>
        <end position="73"/>
    </location>
</feature>
<feature type="region of interest" description="Disordered" evidence="1">
    <location>
        <begin position="106"/>
        <end position="140"/>
    </location>
</feature>
<dbReference type="RefSeq" id="WP_327606105.1">
    <property type="nucleotide sequence ID" value="NZ_JARZFX010000001.1"/>
</dbReference>
<keyword evidence="4" id="KW-1185">Reference proteome</keyword>
<accession>A0ABU6KBN1</accession>
<reference evidence="3 4" key="1">
    <citation type="journal article" date="2024" name="Int. J. Syst. Evol. Microbiol.">
        <title>Virgibacillus tibetensis sp. nov., isolated from salt lake on the Tibetan Plateau of China.</title>
        <authorList>
            <person name="Phurbu D."/>
            <person name="Liu Z.-X."/>
            <person name="Wang R."/>
            <person name="Zheng Y.-Y."/>
            <person name="Liu H.-C."/>
            <person name="Zhou Y.-G."/>
            <person name="Yu Y.-J."/>
            <person name="Li A.-H."/>
        </authorList>
    </citation>
    <scope>NUCLEOTIDE SEQUENCE [LARGE SCALE GENOMIC DNA]</scope>
    <source>
        <strain evidence="3 4">C22-A2</strain>
    </source>
</reference>
<evidence type="ECO:0000256" key="1">
    <source>
        <dbReference type="SAM" id="MobiDB-lite"/>
    </source>
</evidence>
<evidence type="ECO:0000313" key="4">
    <source>
        <dbReference type="Proteomes" id="UP001335737"/>
    </source>
</evidence>
<dbReference type="EMBL" id="JARZFX010000001">
    <property type="protein sequence ID" value="MEC5422545.1"/>
    <property type="molecule type" value="Genomic_DNA"/>
</dbReference>
<evidence type="ECO:0000256" key="2">
    <source>
        <dbReference type="SAM" id="Phobius"/>
    </source>
</evidence>
<gene>
    <name evidence="3" type="ORF">QGM71_03440</name>
</gene>
<comment type="caution">
    <text evidence="3">The sequence shown here is derived from an EMBL/GenBank/DDBJ whole genome shotgun (WGS) entry which is preliminary data.</text>
</comment>
<evidence type="ECO:0000313" key="3">
    <source>
        <dbReference type="EMBL" id="MEC5422545.1"/>
    </source>
</evidence>
<sequence length="289" mass="33445">MRNQSKDKSYVDEQLKKLDKDIIWKEKRKSKLENEILFTMDSDRYKTKLLAGFKYALSIGVMGILLLFGYNFLSDSITHQSGENSTGNQGNQRNNNLIIDDKNDHEEAGKEAPENDENQLNSEDVVEDNETDMEIHTGSTETVIRKVEGIDQEVKVINYHIQTYGIAYQLDEVFGVPEVNQNQITYSTQNDDYKIIVEMIEHTSLEKAVSNLQERFETEGYEENFELESTLLEENDLMGKMQFYGYPVKGFFAYEINEHVLVITFQYPEEGGDGMYPLLEDLRKSIHVQ</sequence>
<protein>
    <recommendedName>
        <fullName evidence="5">DUF3298 domain-containing protein</fullName>
    </recommendedName>
</protein>
<organism evidence="3 4">
    <name type="scientific">Virgibacillus tibetensis</name>
    <dbReference type="NCBI Taxonomy" id="3042313"/>
    <lineage>
        <taxon>Bacteria</taxon>
        <taxon>Bacillati</taxon>
        <taxon>Bacillota</taxon>
        <taxon>Bacilli</taxon>
        <taxon>Bacillales</taxon>
        <taxon>Bacillaceae</taxon>
        <taxon>Virgibacillus</taxon>
    </lineage>
</organism>
<keyword evidence="2" id="KW-0812">Transmembrane</keyword>
<keyword evidence="2" id="KW-0472">Membrane</keyword>
<dbReference type="Proteomes" id="UP001335737">
    <property type="component" value="Unassembled WGS sequence"/>
</dbReference>
<keyword evidence="2" id="KW-1133">Transmembrane helix</keyword>
<proteinExistence type="predicted"/>
<evidence type="ECO:0008006" key="5">
    <source>
        <dbReference type="Google" id="ProtNLM"/>
    </source>
</evidence>
<name>A0ABU6KBN1_9BACI</name>